<dbReference type="Proteomes" id="UP000887540">
    <property type="component" value="Unplaced"/>
</dbReference>
<dbReference type="GO" id="GO:0004758">
    <property type="term" value="F:serine C-palmitoyltransferase activity"/>
    <property type="evidence" value="ECO:0007669"/>
    <property type="project" value="TreeGrafter"/>
</dbReference>
<evidence type="ECO:0000256" key="7">
    <source>
        <dbReference type="SAM" id="MobiDB-lite"/>
    </source>
</evidence>
<evidence type="ECO:0000256" key="2">
    <source>
        <dbReference type="ARBA" id="ARBA00008392"/>
    </source>
</evidence>
<keyword evidence="9" id="KW-1185">Reference proteome</keyword>
<evidence type="ECO:0000313" key="10">
    <source>
        <dbReference type="WBParaSite" id="ACRNAN_scaffold3436.g25846.t1"/>
    </source>
</evidence>
<keyword evidence="4 6" id="KW-0663">Pyridoxal phosphate</keyword>
<comment type="cofactor">
    <cofactor evidence="1 6">
        <name>pyridoxal 5'-phosphate</name>
        <dbReference type="ChEBI" id="CHEBI:597326"/>
    </cofactor>
</comment>
<reference evidence="10" key="1">
    <citation type="submission" date="2022-11" db="UniProtKB">
        <authorList>
            <consortium name="WormBaseParasite"/>
        </authorList>
    </citation>
    <scope>IDENTIFICATION</scope>
</reference>
<dbReference type="GO" id="GO:0046512">
    <property type="term" value="P:sphingosine biosynthetic process"/>
    <property type="evidence" value="ECO:0007669"/>
    <property type="project" value="TreeGrafter"/>
</dbReference>
<name>A0A914DS53_9BILA</name>
<feature type="region of interest" description="Disordered" evidence="7">
    <location>
        <begin position="1"/>
        <end position="31"/>
    </location>
</feature>
<organism evidence="9 10">
    <name type="scientific">Acrobeloides nanus</name>
    <dbReference type="NCBI Taxonomy" id="290746"/>
    <lineage>
        <taxon>Eukaryota</taxon>
        <taxon>Metazoa</taxon>
        <taxon>Ecdysozoa</taxon>
        <taxon>Nematoda</taxon>
        <taxon>Chromadorea</taxon>
        <taxon>Rhabditida</taxon>
        <taxon>Tylenchina</taxon>
        <taxon>Cephalobomorpha</taxon>
        <taxon>Cephaloboidea</taxon>
        <taxon>Cephalobidae</taxon>
        <taxon>Acrobeloides</taxon>
    </lineage>
</organism>
<dbReference type="GO" id="GO:0017059">
    <property type="term" value="C:serine palmitoyltransferase complex"/>
    <property type="evidence" value="ECO:0007669"/>
    <property type="project" value="TreeGrafter"/>
</dbReference>
<evidence type="ECO:0000313" key="9">
    <source>
        <dbReference type="Proteomes" id="UP000887540"/>
    </source>
</evidence>
<evidence type="ECO:0000256" key="3">
    <source>
        <dbReference type="ARBA" id="ARBA00022679"/>
    </source>
</evidence>
<dbReference type="SUPFAM" id="SSF53383">
    <property type="entry name" value="PLP-dependent transferases"/>
    <property type="match status" value="1"/>
</dbReference>
<proteinExistence type="inferred from homology"/>
<dbReference type="AlphaFoldDB" id="A0A914DS53"/>
<dbReference type="PANTHER" id="PTHR13693">
    <property type="entry name" value="CLASS II AMINOTRANSFERASE/8-AMINO-7-OXONONANOATE SYNTHASE"/>
    <property type="match status" value="1"/>
</dbReference>
<accession>A0A914DS53</accession>
<dbReference type="GO" id="GO:0016020">
    <property type="term" value="C:membrane"/>
    <property type="evidence" value="ECO:0007669"/>
    <property type="project" value="GOC"/>
</dbReference>
<evidence type="ECO:0000259" key="8">
    <source>
        <dbReference type="Pfam" id="PF00155"/>
    </source>
</evidence>
<keyword evidence="3" id="KW-0808">Transferase</keyword>
<protein>
    <submittedName>
        <fullName evidence="10">Aminotransferase class I/classII domain-containing protein</fullName>
    </submittedName>
</protein>
<sequence>MPPTAFSEAELRGNSTNTHADGPTTIKSKGDMSQKKCISSWEEYPLERGEYSENPCPDCPPFTAFLGQINYYIMITISLFAEFLRDLGFFKIACAVERPEQRSFPKLGTWFEKAFVNNIYRMATDVVNRPIAGVPSAIMRLKDRVSHDYNWTYQFTGTETDVINMGSYNYLGFSHNDGPCAEYAASLIDKHGVATCSTPKHRISNNLQNRLEKEIASFLGVEEAICFPMGFGTNSMNISALVNKGCLILSDELNHASLVLGMRLSKADVVIFKHNDAVDLEKKLRNAFIRGFHKNQKHYSKILIVVEGIYSMEGTITNLPAMIEVKKKYNAYLFLDEAHSIGAIGPNGRGVVDYWGCNPRDIDILMGTLTKSFAAAGGYIGGSRALIEYLRRNSAGTCYGVVMAPPVIGQVSASLRMLQGHDGTKIGKEKITHLLRNTRYFRKRLLQLGFLIYGHEDSPVVPLMVFYISRVVCFGREALKRGIGVVSVGYPAAPLTKARTRFCISADHTKEQLDQALEIIDEVGDVTGTKYGKNPYKPGTIIEY</sequence>
<keyword evidence="5" id="KW-0012">Acyltransferase</keyword>
<dbReference type="InterPro" id="IPR015424">
    <property type="entry name" value="PyrdxlP-dep_Trfase"/>
</dbReference>
<dbReference type="InterPro" id="IPR015422">
    <property type="entry name" value="PyrdxlP-dep_Trfase_small"/>
</dbReference>
<dbReference type="Pfam" id="PF00155">
    <property type="entry name" value="Aminotran_1_2"/>
    <property type="match status" value="1"/>
</dbReference>
<dbReference type="CDD" id="cd06454">
    <property type="entry name" value="KBL_like"/>
    <property type="match status" value="1"/>
</dbReference>
<dbReference type="Gene3D" id="3.40.640.10">
    <property type="entry name" value="Type I PLP-dependent aspartate aminotransferase-like (Major domain)"/>
    <property type="match status" value="1"/>
</dbReference>
<evidence type="ECO:0000256" key="4">
    <source>
        <dbReference type="ARBA" id="ARBA00022898"/>
    </source>
</evidence>
<dbReference type="InterPro" id="IPR050087">
    <property type="entry name" value="AON_synthase_class-II"/>
</dbReference>
<dbReference type="GO" id="GO:0046513">
    <property type="term" value="P:ceramide biosynthetic process"/>
    <property type="evidence" value="ECO:0007669"/>
    <property type="project" value="TreeGrafter"/>
</dbReference>
<dbReference type="GO" id="GO:0030170">
    <property type="term" value="F:pyridoxal phosphate binding"/>
    <property type="evidence" value="ECO:0007669"/>
    <property type="project" value="InterPro"/>
</dbReference>
<feature type="domain" description="Aminotransferase class I/classII large" evidence="8">
    <location>
        <begin position="160"/>
        <end position="520"/>
    </location>
</feature>
<dbReference type="InterPro" id="IPR004839">
    <property type="entry name" value="Aminotransferase_I/II_large"/>
</dbReference>
<comment type="similarity">
    <text evidence="2 6">Belongs to the class-II pyridoxal-phosphate-dependent aminotransferase family.</text>
</comment>
<dbReference type="InterPro" id="IPR015421">
    <property type="entry name" value="PyrdxlP-dep_Trfase_major"/>
</dbReference>
<evidence type="ECO:0000256" key="1">
    <source>
        <dbReference type="ARBA" id="ARBA00001933"/>
    </source>
</evidence>
<dbReference type="Gene3D" id="3.90.1150.10">
    <property type="entry name" value="Aspartate Aminotransferase, domain 1"/>
    <property type="match status" value="1"/>
</dbReference>
<dbReference type="PROSITE" id="PS00599">
    <property type="entry name" value="AA_TRANSFER_CLASS_2"/>
    <property type="match status" value="1"/>
</dbReference>
<dbReference type="WBParaSite" id="ACRNAN_scaffold3436.g25846.t1">
    <property type="protein sequence ID" value="ACRNAN_scaffold3436.g25846.t1"/>
    <property type="gene ID" value="ACRNAN_scaffold3436.g25846"/>
</dbReference>
<evidence type="ECO:0000256" key="6">
    <source>
        <dbReference type="RuleBase" id="RU003693"/>
    </source>
</evidence>
<evidence type="ECO:0000256" key="5">
    <source>
        <dbReference type="ARBA" id="ARBA00023315"/>
    </source>
</evidence>
<dbReference type="PANTHER" id="PTHR13693:SF54">
    <property type="entry name" value="SERINE PALMITOYLTRANSFERASE 3"/>
    <property type="match status" value="1"/>
</dbReference>
<dbReference type="InterPro" id="IPR001917">
    <property type="entry name" value="Aminotrans_II_pyridoxalP_BS"/>
</dbReference>